<keyword evidence="1" id="KW-0812">Transmembrane</keyword>
<keyword evidence="1" id="KW-1133">Transmembrane helix</keyword>
<dbReference type="AlphaFoldDB" id="A0A8T1ZEX7"/>
<organism evidence="2 3">
    <name type="scientific">Arabidopsis suecica</name>
    <name type="common">Swedish thale-cress</name>
    <name type="synonym">Cardaminopsis suecica</name>
    <dbReference type="NCBI Taxonomy" id="45249"/>
    <lineage>
        <taxon>Eukaryota</taxon>
        <taxon>Viridiplantae</taxon>
        <taxon>Streptophyta</taxon>
        <taxon>Embryophyta</taxon>
        <taxon>Tracheophyta</taxon>
        <taxon>Spermatophyta</taxon>
        <taxon>Magnoliopsida</taxon>
        <taxon>eudicotyledons</taxon>
        <taxon>Gunneridae</taxon>
        <taxon>Pentapetalae</taxon>
        <taxon>rosids</taxon>
        <taxon>malvids</taxon>
        <taxon>Brassicales</taxon>
        <taxon>Brassicaceae</taxon>
        <taxon>Camelineae</taxon>
        <taxon>Arabidopsis</taxon>
    </lineage>
</organism>
<reference evidence="2 3" key="1">
    <citation type="submission" date="2020-12" db="EMBL/GenBank/DDBJ databases">
        <title>Concerted genomic and epigenomic changes stabilize Arabidopsis allopolyploids.</title>
        <authorList>
            <person name="Chen Z."/>
        </authorList>
    </citation>
    <scope>NUCLEOTIDE SEQUENCE [LARGE SCALE GENOMIC DNA]</scope>
    <source>
        <strain evidence="2">As9502</strain>
        <tissue evidence="2">Leaf</tissue>
    </source>
</reference>
<accession>A0A8T1ZEX7</accession>
<dbReference type="EMBL" id="JAEFBJ010000011">
    <property type="protein sequence ID" value="KAG7556648.1"/>
    <property type="molecule type" value="Genomic_DNA"/>
</dbReference>
<proteinExistence type="predicted"/>
<evidence type="ECO:0000313" key="3">
    <source>
        <dbReference type="Proteomes" id="UP000694251"/>
    </source>
</evidence>
<sequence length="180" mass="20513">MSGDEKLVLDQGVTRRHSFRERCYWAALQLSLCGLYYALMLLNLDREHWVRYTISGAWCIVFLGVATRCMYKDLPVQTCRLGPHGRLRVFVMIFFFCISYTFEGVDRAVMVPIGWMFIISVLGIMQLSYPIEDFSSKHLAAMTLGLVYGCVGGIVVNSYGFNASLVYSLIIQLLILIMRP</sequence>
<name>A0A8T1ZEX7_ARASU</name>
<feature type="transmembrane region" description="Helical" evidence="1">
    <location>
        <begin position="87"/>
        <end position="102"/>
    </location>
</feature>
<protein>
    <submittedName>
        <fullName evidence="2">Uncharacterized protein</fullName>
    </submittedName>
</protein>
<feature type="transmembrane region" description="Helical" evidence="1">
    <location>
        <begin position="49"/>
        <end position="66"/>
    </location>
</feature>
<keyword evidence="1" id="KW-0472">Membrane</keyword>
<dbReference type="Proteomes" id="UP000694251">
    <property type="component" value="Chromosome 11"/>
</dbReference>
<keyword evidence="3" id="KW-1185">Reference proteome</keyword>
<feature type="transmembrane region" description="Helical" evidence="1">
    <location>
        <begin position="23"/>
        <end position="43"/>
    </location>
</feature>
<evidence type="ECO:0000313" key="2">
    <source>
        <dbReference type="EMBL" id="KAG7556648.1"/>
    </source>
</evidence>
<comment type="caution">
    <text evidence="2">The sequence shown here is derived from an EMBL/GenBank/DDBJ whole genome shotgun (WGS) entry which is preliminary data.</text>
</comment>
<feature type="transmembrane region" description="Helical" evidence="1">
    <location>
        <begin position="139"/>
        <end position="155"/>
    </location>
</feature>
<gene>
    <name evidence="2" type="ORF">ISN44_As11g026530</name>
</gene>
<feature type="transmembrane region" description="Helical" evidence="1">
    <location>
        <begin position="108"/>
        <end position="127"/>
    </location>
</feature>
<evidence type="ECO:0000256" key="1">
    <source>
        <dbReference type="SAM" id="Phobius"/>
    </source>
</evidence>